<gene>
    <name evidence="9 13" type="primary">mutS</name>
    <name evidence="13" type="ORF">NNL22_09970</name>
</gene>
<dbReference type="GO" id="GO:0030983">
    <property type="term" value="F:mismatched DNA binding"/>
    <property type="evidence" value="ECO:0007669"/>
    <property type="project" value="InterPro"/>
</dbReference>
<dbReference type="Gene3D" id="3.40.1170.10">
    <property type="entry name" value="DNA repair protein MutS, domain I"/>
    <property type="match status" value="1"/>
</dbReference>
<protein>
    <recommendedName>
        <fullName evidence="2 9">DNA mismatch repair protein MutS</fullName>
    </recommendedName>
</protein>
<dbReference type="SUPFAM" id="SSF53150">
    <property type="entry name" value="DNA repair protein MutS, domain II"/>
    <property type="match status" value="1"/>
</dbReference>
<dbReference type="Gene3D" id="1.10.1420.10">
    <property type="match status" value="2"/>
</dbReference>
<evidence type="ECO:0000259" key="12">
    <source>
        <dbReference type="PROSITE" id="PS00486"/>
    </source>
</evidence>
<dbReference type="InterPro" id="IPR007861">
    <property type="entry name" value="DNA_mismatch_repair_MutS_clamp"/>
</dbReference>
<dbReference type="InterPro" id="IPR007695">
    <property type="entry name" value="DNA_mismatch_repair_MutS-lik_N"/>
</dbReference>
<dbReference type="GO" id="GO:0140664">
    <property type="term" value="F:ATP-dependent DNA damage sensor activity"/>
    <property type="evidence" value="ECO:0007669"/>
    <property type="project" value="InterPro"/>
</dbReference>
<keyword evidence="4 9" id="KW-0227">DNA damage</keyword>
<dbReference type="Pfam" id="PF00488">
    <property type="entry name" value="MutS_V"/>
    <property type="match status" value="1"/>
</dbReference>
<dbReference type="Gene3D" id="3.40.50.300">
    <property type="entry name" value="P-loop containing nucleotide triphosphate hydrolases"/>
    <property type="match status" value="1"/>
</dbReference>
<dbReference type="GO" id="GO:0005829">
    <property type="term" value="C:cytosol"/>
    <property type="evidence" value="ECO:0007669"/>
    <property type="project" value="TreeGrafter"/>
</dbReference>
<evidence type="ECO:0000256" key="4">
    <source>
        <dbReference type="ARBA" id="ARBA00022763"/>
    </source>
</evidence>
<organism evidence="13 14">
    <name type="scientific">Alkalimarinus sediminis</name>
    <dbReference type="NCBI Taxonomy" id="1632866"/>
    <lineage>
        <taxon>Bacteria</taxon>
        <taxon>Pseudomonadati</taxon>
        <taxon>Pseudomonadota</taxon>
        <taxon>Gammaproteobacteria</taxon>
        <taxon>Alteromonadales</taxon>
        <taxon>Alteromonadaceae</taxon>
        <taxon>Alkalimarinus</taxon>
    </lineage>
</organism>
<dbReference type="NCBIfam" id="NF003810">
    <property type="entry name" value="PRK05399.1"/>
    <property type="match status" value="1"/>
</dbReference>
<comment type="similarity">
    <text evidence="1 9 10">Belongs to the DNA mismatch repair MutS family.</text>
</comment>
<evidence type="ECO:0000256" key="7">
    <source>
        <dbReference type="ARBA" id="ARBA00023204"/>
    </source>
</evidence>
<dbReference type="SUPFAM" id="SSF48334">
    <property type="entry name" value="DNA repair protein MutS, domain III"/>
    <property type="match status" value="1"/>
</dbReference>
<evidence type="ECO:0000313" key="13">
    <source>
        <dbReference type="EMBL" id="UZW73380.1"/>
    </source>
</evidence>
<keyword evidence="14" id="KW-1185">Reference proteome</keyword>
<dbReference type="GO" id="GO:0005524">
    <property type="term" value="F:ATP binding"/>
    <property type="evidence" value="ECO:0007669"/>
    <property type="project" value="UniProtKB-UniRule"/>
</dbReference>
<dbReference type="HAMAP" id="MF_00096">
    <property type="entry name" value="MutS"/>
    <property type="match status" value="1"/>
</dbReference>
<keyword evidence="5 9" id="KW-0067">ATP-binding</keyword>
<dbReference type="SMART" id="SM00534">
    <property type="entry name" value="MUTSac"/>
    <property type="match status" value="1"/>
</dbReference>
<evidence type="ECO:0000256" key="6">
    <source>
        <dbReference type="ARBA" id="ARBA00023125"/>
    </source>
</evidence>
<reference evidence="13" key="1">
    <citation type="submission" date="2022-07" db="EMBL/GenBank/DDBJ databases">
        <title>Alkalimarinus sp. nov., isolated from gut of a Alitta virens.</title>
        <authorList>
            <person name="Yang A.I."/>
            <person name="Shin N.-R."/>
        </authorList>
    </citation>
    <scope>NUCLEOTIDE SEQUENCE</scope>
    <source>
        <strain evidence="13">FA028</strain>
    </source>
</reference>
<dbReference type="InterPro" id="IPR045076">
    <property type="entry name" value="MutS"/>
</dbReference>
<dbReference type="GO" id="GO:0003684">
    <property type="term" value="F:damaged DNA binding"/>
    <property type="evidence" value="ECO:0007669"/>
    <property type="project" value="UniProtKB-UniRule"/>
</dbReference>
<dbReference type="Pfam" id="PF05192">
    <property type="entry name" value="MutS_III"/>
    <property type="match status" value="1"/>
</dbReference>
<dbReference type="SUPFAM" id="SSF55271">
    <property type="entry name" value="DNA repair protein MutS, domain I"/>
    <property type="match status" value="1"/>
</dbReference>
<evidence type="ECO:0000256" key="11">
    <source>
        <dbReference type="SAM" id="MobiDB-lite"/>
    </source>
</evidence>
<feature type="binding site" evidence="9">
    <location>
        <begin position="617"/>
        <end position="624"/>
    </location>
    <ligand>
        <name>ATP</name>
        <dbReference type="ChEBI" id="CHEBI:30616"/>
    </ligand>
</feature>
<evidence type="ECO:0000256" key="9">
    <source>
        <dbReference type="HAMAP-Rule" id="MF_00096"/>
    </source>
</evidence>
<evidence type="ECO:0000313" key="14">
    <source>
        <dbReference type="Proteomes" id="UP001164472"/>
    </source>
</evidence>
<dbReference type="FunFam" id="3.40.1170.10:FF:000001">
    <property type="entry name" value="DNA mismatch repair protein MutS"/>
    <property type="match status" value="1"/>
</dbReference>
<dbReference type="EMBL" id="CP101527">
    <property type="protein sequence ID" value="UZW73380.1"/>
    <property type="molecule type" value="Genomic_DNA"/>
</dbReference>
<dbReference type="GO" id="GO:0006298">
    <property type="term" value="P:mismatch repair"/>
    <property type="evidence" value="ECO:0007669"/>
    <property type="project" value="UniProtKB-UniRule"/>
</dbReference>
<feature type="region of interest" description="Disordered" evidence="11">
    <location>
        <begin position="837"/>
        <end position="863"/>
    </location>
</feature>
<dbReference type="PANTHER" id="PTHR11361:SF34">
    <property type="entry name" value="DNA MISMATCH REPAIR PROTEIN MSH1, MITOCHONDRIAL"/>
    <property type="match status" value="1"/>
</dbReference>
<dbReference type="AlphaFoldDB" id="A0A9E8HEW9"/>
<dbReference type="NCBIfam" id="TIGR01070">
    <property type="entry name" value="mutS1"/>
    <property type="match status" value="1"/>
</dbReference>
<feature type="domain" description="DNA mismatch repair proteins mutS family" evidence="12">
    <location>
        <begin position="691"/>
        <end position="707"/>
    </location>
</feature>
<dbReference type="Proteomes" id="UP001164472">
    <property type="component" value="Chromosome"/>
</dbReference>
<name>A0A9E8HEW9_9ALTE</name>
<accession>A0A9E8HEW9</accession>
<dbReference type="InterPro" id="IPR036678">
    <property type="entry name" value="MutS_con_dom_sf"/>
</dbReference>
<dbReference type="FunFam" id="3.40.50.300:FF:000283">
    <property type="entry name" value="DNA mismatch repair protein MutS"/>
    <property type="match status" value="1"/>
</dbReference>
<dbReference type="PANTHER" id="PTHR11361">
    <property type="entry name" value="DNA MISMATCH REPAIR PROTEIN MUTS FAMILY MEMBER"/>
    <property type="match status" value="1"/>
</dbReference>
<evidence type="ECO:0000256" key="3">
    <source>
        <dbReference type="ARBA" id="ARBA00022741"/>
    </source>
</evidence>
<dbReference type="InterPro" id="IPR027417">
    <property type="entry name" value="P-loop_NTPase"/>
</dbReference>
<dbReference type="InterPro" id="IPR007860">
    <property type="entry name" value="DNA_mmatch_repair_MutS_con_dom"/>
</dbReference>
<proteinExistence type="inferred from homology"/>
<dbReference type="FunFam" id="1.10.1420.10:FF:000002">
    <property type="entry name" value="DNA mismatch repair protein MutS"/>
    <property type="match status" value="1"/>
</dbReference>
<dbReference type="Gene3D" id="6.10.140.430">
    <property type="match status" value="1"/>
</dbReference>
<dbReference type="InterPro" id="IPR007696">
    <property type="entry name" value="DNA_mismatch_repair_MutS_core"/>
</dbReference>
<evidence type="ECO:0000256" key="10">
    <source>
        <dbReference type="RuleBase" id="RU003756"/>
    </source>
</evidence>
<dbReference type="KEGG" id="asem:NNL22_09970"/>
<dbReference type="Pfam" id="PF05188">
    <property type="entry name" value="MutS_II"/>
    <property type="match status" value="1"/>
</dbReference>
<evidence type="ECO:0000256" key="2">
    <source>
        <dbReference type="ARBA" id="ARBA00021982"/>
    </source>
</evidence>
<evidence type="ECO:0000256" key="5">
    <source>
        <dbReference type="ARBA" id="ARBA00022840"/>
    </source>
</evidence>
<keyword evidence="3 9" id="KW-0547">Nucleotide-binding</keyword>
<keyword evidence="6 9" id="KW-0238">DNA-binding</keyword>
<comment type="function">
    <text evidence="8 9">This protein is involved in the repair of mismatches in DNA. It is possible that it carries out the mismatch recognition step. This protein has a weak ATPase activity.</text>
</comment>
<keyword evidence="7 9" id="KW-0234">DNA repair</keyword>
<dbReference type="Pfam" id="PF01624">
    <property type="entry name" value="MutS_I"/>
    <property type="match status" value="1"/>
</dbReference>
<dbReference type="InterPro" id="IPR005748">
    <property type="entry name" value="DNA_mismatch_repair_MutS"/>
</dbReference>
<dbReference type="InterPro" id="IPR000432">
    <property type="entry name" value="DNA_mismatch_repair_MutS_C"/>
</dbReference>
<dbReference type="Pfam" id="PF05190">
    <property type="entry name" value="MutS_IV"/>
    <property type="match status" value="1"/>
</dbReference>
<sequence>MANSKDKTPQHTPMMQQYHRLKAEHPNELVFYRMGDFYELFYDDAKKASELLDITLTARGQSAGQPIPMSGIPYHAAEGYIARIVKAGISVAICEQVGDPATSKGPVERKVVRVVTPGTLTDEAFLEEKKDNLLTAVHFIEDSFGIATLDISCGRFNVLEVDSLEALQGELQRLQPAELLVSEEFPYSEAIANIKGLRRQPPWNFEMETAQRILAKQLQTKDLTGFGCDDLTLAIQAAGCLLQYARETQRNSLPHIRQLNRERREESVILDATTHRNLEIDTNIMGGHLHTLAWVMDKTSTAMGSRLLRRWLNRPLRDQQQINGRQDAVKALLNEYYYENVQDQLKKIGDIERILSRVALGSARPRDIARLRDTFAILPDLQATLSDIDSYQVRQLSKEIREYPDLADLLSRAIIDNPPVIIRDGGVIKEGYDEELDELRSLSENAGQFLVDLESRERERTGIATLKVGYNRVHGYFIEISRTHSDQAPTEYIRRQTLKNAERFITPELKEFEDKALSSKSRALSREKALYEALIAQLAEQLMPLQITAQAISALDVLANFAERAQTLNLAAPEITARPGLLIEDGRHPVVEQLLDAPFVPNDLHLDTERRMLIITGPNMGGKSTYMRQVALIVLLSGTGSFVPANRAVIGPIDRIFTRMGSSDDIAGGRSTFMVEMTETANILHNATENSLVLMDEVGRGTSTFDGLSLAWASAEHLAKSIKAYTLFATHYFELTALPEQLSNATNVHLTATEHDDSIVFLHTVHEGPASQSYGLQVAKLAGVPHSVIQNARQQLRLLEESDSKAAASLVQGAERVEYSSSTQYSETLISKASIETESGAKQQSAPVAVADHPNQTAPAPLQSDMFAVMEPSPVEIAMRELDPDSLTPRQALDELYRLKSLSS</sequence>
<dbReference type="PIRSF" id="PIRSF037677">
    <property type="entry name" value="DNA_mis_repair_Msh6"/>
    <property type="match status" value="1"/>
</dbReference>
<evidence type="ECO:0000256" key="1">
    <source>
        <dbReference type="ARBA" id="ARBA00006271"/>
    </source>
</evidence>
<dbReference type="CDD" id="cd03284">
    <property type="entry name" value="ABC_MutS1"/>
    <property type="match status" value="1"/>
</dbReference>
<dbReference type="SMART" id="SM00533">
    <property type="entry name" value="MUTSd"/>
    <property type="match status" value="1"/>
</dbReference>
<dbReference type="InterPro" id="IPR017261">
    <property type="entry name" value="DNA_mismatch_repair_MutS/MSH"/>
</dbReference>
<feature type="compositionally biased region" description="Polar residues" evidence="11">
    <location>
        <begin position="837"/>
        <end position="846"/>
    </location>
</feature>
<dbReference type="PROSITE" id="PS00486">
    <property type="entry name" value="DNA_MISMATCH_REPAIR_2"/>
    <property type="match status" value="1"/>
</dbReference>
<dbReference type="InterPro" id="IPR036187">
    <property type="entry name" value="DNA_mismatch_repair_MutS_sf"/>
</dbReference>
<dbReference type="SUPFAM" id="SSF52540">
    <property type="entry name" value="P-loop containing nucleoside triphosphate hydrolases"/>
    <property type="match status" value="1"/>
</dbReference>
<evidence type="ECO:0000256" key="8">
    <source>
        <dbReference type="ARBA" id="ARBA00024647"/>
    </source>
</evidence>
<dbReference type="InterPro" id="IPR016151">
    <property type="entry name" value="DNA_mismatch_repair_MutS_N"/>
</dbReference>
<dbReference type="Gene3D" id="3.30.420.110">
    <property type="entry name" value="MutS, connector domain"/>
    <property type="match status" value="1"/>
</dbReference>